<dbReference type="SUPFAM" id="SSF52374">
    <property type="entry name" value="Nucleotidylyl transferase"/>
    <property type="match status" value="1"/>
</dbReference>
<dbReference type="CDD" id="cd00560">
    <property type="entry name" value="PanC"/>
    <property type="match status" value="1"/>
</dbReference>
<dbReference type="OrthoDB" id="9773087at2"/>
<dbReference type="GO" id="GO:0005829">
    <property type="term" value="C:cytosol"/>
    <property type="evidence" value="ECO:0007669"/>
    <property type="project" value="TreeGrafter"/>
</dbReference>
<keyword evidence="5 8" id="KW-0547">Nucleotide-binding</keyword>
<feature type="binding site" evidence="8">
    <location>
        <begin position="181"/>
        <end position="184"/>
    </location>
    <ligand>
        <name>ATP</name>
        <dbReference type="ChEBI" id="CHEBI:30616"/>
    </ligand>
</feature>
<protein>
    <recommendedName>
        <fullName evidence="8">Pantothenate synthetase</fullName>
        <shortName evidence="8">PS</shortName>
        <ecNumber evidence="8">6.3.2.1</ecNumber>
    </recommendedName>
    <alternativeName>
        <fullName evidence="8">Pantoate--beta-alanine ligase</fullName>
    </alternativeName>
    <alternativeName>
        <fullName evidence="8">Pantoate-activating enzyme</fullName>
    </alternativeName>
</protein>
<feature type="binding site" evidence="8">
    <location>
        <position position="58"/>
    </location>
    <ligand>
        <name>beta-alanine</name>
        <dbReference type="ChEBI" id="CHEBI:57966"/>
    </ligand>
</feature>
<dbReference type="InterPro" id="IPR042176">
    <property type="entry name" value="Pantoate_ligase_C"/>
</dbReference>
<dbReference type="NCBIfam" id="TIGR00018">
    <property type="entry name" value="panC"/>
    <property type="match status" value="1"/>
</dbReference>
<feature type="binding site" evidence="8">
    <location>
        <position position="58"/>
    </location>
    <ligand>
        <name>(R)-pantoate</name>
        <dbReference type="ChEBI" id="CHEBI:15980"/>
    </ligand>
</feature>
<evidence type="ECO:0000256" key="8">
    <source>
        <dbReference type="HAMAP-Rule" id="MF_00158"/>
    </source>
</evidence>
<dbReference type="RefSeq" id="WP_077812253.1">
    <property type="nucleotide sequence ID" value="NZ_CP014692.1"/>
</dbReference>
<accession>A0A1U9KEI3</accession>
<dbReference type="EMBL" id="CP014692">
    <property type="protein sequence ID" value="AQS84211.1"/>
    <property type="molecule type" value="Genomic_DNA"/>
</dbReference>
<dbReference type="AlphaFoldDB" id="A0A1U9KEI3"/>
<dbReference type="GO" id="GO:0004592">
    <property type="term" value="F:pantoate-beta-alanine ligase activity"/>
    <property type="evidence" value="ECO:0007669"/>
    <property type="project" value="UniProtKB-UniRule"/>
</dbReference>
<feature type="binding site" evidence="8">
    <location>
        <begin position="144"/>
        <end position="147"/>
    </location>
    <ligand>
        <name>ATP</name>
        <dbReference type="ChEBI" id="CHEBI:30616"/>
    </ligand>
</feature>
<dbReference type="InterPro" id="IPR003721">
    <property type="entry name" value="Pantoate_ligase"/>
</dbReference>
<comment type="function">
    <text evidence="8">Catalyzes the condensation of pantoate with beta-alanine in an ATP-dependent reaction via a pantoyl-adenylate intermediate.</text>
</comment>
<evidence type="ECO:0000256" key="1">
    <source>
        <dbReference type="ARBA" id="ARBA00004990"/>
    </source>
</evidence>
<keyword evidence="6 8" id="KW-0067">ATP-binding</keyword>
<keyword evidence="3 8" id="KW-0436">Ligase</keyword>
<dbReference type="EC" id="6.3.2.1" evidence="8"/>
<keyword evidence="10" id="KW-1185">Reference proteome</keyword>
<evidence type="ECO:0000256" key="3">
    <source>
        <dbReference type="ARBA" id="ARBA00022598"/>
    </source>
</evidence>
<dbReference type="Gene3D" id="3.40.50.620">
    <property type="entry name" value="HUPs"/>
    <property type="match status" value="1"/>
</dbReference>
<comment type="subunit">
    <text evidence="8">Homodimer.</text>
</comment>
<comment type="subcellular location">
    <subcellularLocation>
        <location evidence="8">Cytoplasm</location>
    </subcellularLocation>
</comment>
<dbReference type="InterPro" id="IPR014729">
    <property type="entry name" value="Rossmann-like_a/b/a_fold"/>
</dbReference>
<dbReference type="KEGG" id="aace:A0U92_04850"/>
<evidence type="ECO:0000256" key="5">
    <source>
        <dbReference type="ARBA" id="ARBA00022741"/>
    </source>
</evidence>
<reference evidence="9 10" key="1">
    <citation type="submission" date="2016-03" db="EMBL/GenBank/DDBJ databases">
        <title>Acetic acid bacteria sequencing.</title>
        <authorList>
            <person name="Brandt J."/>
            <person name="Jakob F."/>
            <person name="Vogel R.F."/>
        </authorList>
    </citation>
    <scope>NUCLEOTIDE SEQUENCE [LARGE SCALE GENOMIC DNA]</scope>
    <source>
        <strain evidence="9 10">TMW2.1153</strain>
    </source>
</reference>
<sequence length="279" mass="30502">MQIVSTIAAARETRARLNGTLGFVPTMGFLHEGHLSLVRRARKECDAVAVSIFVNPTQFSPDEDLNRYPKALEKDLALLREAGVSFVFTPDESEIYPPGFATSIDVGEVSKPLEGAIRPGHFSGVATVVTKLFNIIQPAKAFFGQKDAQQCAVIKRLVADLNIPVDIVICDIVRNEKGLALSSRNSYLTDSEQDRALLLHESLGKAQEHIAAGEWNASSIKRLIGDILSKDPEFSVDYISVADPYSLTELDSVDGEALISLAVRVGNTRLLDNVLVRRK</sequence>
<comment type="pathway">
    <text evidence="1 8">Cofactor biosynthesis; (R)-pantothenate biosynthesis; (R)-pantothenate from (R)-pantoate and beta-alanine: step 1/1.</text>
</comment>
<evidence type="ECO:0000256" key="2">
    <source>
        <dbReference type="ARBA" id="ARBA00009256"/>
    </source>
</evidence>
<dbReference type="STRING" id="435.A0U92_04850"/>
<feature type="binding site" evidence="8">
    <location>
        <position position="173"/>
    </location>
    <ligand>
        <name>ATP</name>
        <dbReference type="ChEBI" id="CHEBI:30616"/>
    </ligand>
</feature>
<evidence type="ECO:0000313" key="10">
    <source>
        <dbReference type="Proteomes" id="UP000188937"/>
    </source>
</evidence>
<comment type="miscellaneous">
    <text evidence="8">The reaction proceeds by a bi uni uni bi ping pong mechanism.</text>
</comment>
<dbReference type="FunFam" id="3.40.50.620:FF:000013">
    <property type="entry name" value="Pantothenate synthetase"/>
    <property type="match status" value="1"/>
</dbReference>
<feature type="binding site" evidence="8">
    <location>
        <begin position="27"/>
        <end position="34"/>
    </location>
    <ligand>
        <name>ATP</name>
        <dbReference type="ChEBI" id="CHEBI:30616"/>
    </ligand>
</feature>
<evidence type="ECO:0000256" key="6">
    <source>
        <dbReference type="ARBA" id="ARBA00022840"/>
    </source>
</evidence>
<dbReference type="NCBIfam" id="TIGR00125">
    <property type="entry name" value="cyt_tran_rel"/>
    <property type="match status" value="1"/>
</dbReference>
<dbReference type="InterPro" id="IPR004821">
    <property type="entry name" value="Cyt_trans-like"/>
</dbReference>
<comment type="catalytic activity">
    <reaction evidence="7 8">
        <text>(R)-pantoate + beta-alanine + ATP = (R)-pantothenate + AMP + diphosphate + H(+)</text>
        <dbReference type="Rhea" id="RHEA:10912"/>
        <dbReference type="ChEBI" id="CHEBI:15378"/>
        <dbReference type="ChEBI" id="CHEBI:15980"/>
        <dbReference type="ChEBI" id="CHEBI:29032"/>
        <dbReference type="ChEBI" id="CHEBI:30616"/>
        <dbReference type="ChEBI" id="CHEBI:33019"/>
        <dbReference type="ChEBI" id="CHEBI:57966"/>
        <dbReference type="ChEBI" id="CHEBI:456215"/>
        <dbReference type="EC" id="6.3.2.1"/>
    </reaction>
</comment>
<dbReference type="PANTHER" id="PTHR21299:SF1">
    <property type="entry name" value="PANTOATE--BETA-ALANINE LIGASE"/>
    <property type="match status" value="1"/>
</dbReference>
<evidence type="ECO:0000313" key="9">
    <source>
        <dbReference type="EMBL" id="AQS84211.1"/>
    </source>
</evidence>
<dbReference type="Pfam" id="PF02569">
    <property type="entry name" value="Pantoate_ligase"/>
    <property type="match status" value="1"/>
</dbReference>
<proteinExistence type="inferred from homology"/>
<feature type="binding site" evidence="8">
    <location>
        <position position="150"/>
    </location>
    <ligand>
        <name>(R)-pantoate</name>
        <dbReference type="ChEBI" id="CHEBI:15980"/>
    </ligand>
</feature>
<organism evidence="9 10">
    <name type="scientific">Acetobacter aceti</name>
    <dbReference type="NCBI Taxonomy" id="435"/>
    <lineage>
        <taxon>Bacteria</taxon>
        <taxon>Pseudomonadati</taxon>
        <taxon>Pseudomonadota</taxon>
        <taxon>Alphaproteobacteria</taxon>
        <taxon>Acetobacterales</taxon>
        <taxon>Acetobacteraceae</taxon>
        <taxon>Acetobacter</taxon>
        <taxon>Acetobacter subgen. Acetobacter</taxon>
    </lineage>
</organism>
<dbReference type="HAMAP" id="MF_00158">
    <property type="entry name" value="PanC"/>
    <property type="match status" value="1"/>
</dbReference>
<keyword evidence="4 8" id="KW-0566">Pantothenate biosynthesis</keyword>
<evidence type="ECO:0000256" key="4">
    <source>
        <dbReference type="ARBA" id="ARBA00022655"/>
    </source>
</evidence>
<keyword evidence="8" id="KW-0963">Cytoplasm</keyword>
<comment type="similarity">
    <text evidence="2 8">Belongs to the pantothenate synthetase family.</text>
</comment>
<dbReference type="Gene3D" id="3.30.1300.10">
    <property type="entry name" value="Pantoate-beta-alanine ligase, C-terminal domain"/>
    <property type="match status" value="1"/>
</dbReference>
<dbReference type="UniPathway" id="UPA00028">
    <property type="reaction ID" value="UER00005"/>
</dbReference>
<evidence type="ECO:0000256" key="7">
    <source>
        <dbReference type="ARBA" id="ARBA00048258"/>
    </source>
</evidence>
<dbReference type="GO" id="GO:0015940">
    <property type="term" value="P:pantothenate biosynthetic process"/>
    <property type="evidence" value="ECO:0007669"/>
    <property type="project" value="UniProtKB-UniRule"/>
</dbReference>
<name>A0A1U9KEI3_ACEAC</name>
<dbReference type="Proteomes" id="UP000188937">
    <property type="component" value="Chromosome"/>
</dbReference>
<dbReference type="GO" id="GO:0005524">
    <property type="term" value="F:ATP binding"/>
    <property type="evidence" value="ECO:0007669"/>
    <property type="project" value="UniProtKB-KW"/>
</dbReference>
<feature type="active site" description="Proton donor" evidence="8">
    <location>
        <position position="34"/>
    </location>
</feature>
<gene>
    <name evidence="8" type="primary">panC</name>
    <name evidence="9" type="ORF">A0U92_04850</name>
</gene>
<dbReference type="PANTHER" id="PTHR21299">
    <property type="entry name" value="CYTIDYLATE KINASE/PANTOATE-BETA-ALANINE LIGASE"/>
    <property type="match status" value="1"/>
</dbReference>